<name>A0A267GMH2_9PLAT</name>
<feature type="transmembrane region" description="Helical" evidence="2">
    <location>
        <begin position="71"/>
        <end position="93"/>
    </location>
</feature>
<dbReference type="AlphaFoldDB" id="A0A267GMH2"/>
<feature type="region of interest" description="Disordered" evidence="1">
    <location>
        <begin position="99"/>
        <end position="155"/>
    </location>
</feature>
<keyword evidence="2" id="KW-0812">Transmembrane</keyword>
<keyword evidence="5" id="KW-1185">Reference proteome</keyword>
<reference evidence="4 5" key="1">
    <citation type="submission" date="2017-06" db="EMBL/GenBank/DDBJ databases">
        <title>A platform for efficient transgenesis in Macrostomum lignano, a flatworm model organism for stem cell research.</title>
        <authorList>
            <person name="Berezikov E."/>
        </authorList>
    </citation>
    <scope>NUCLEOTIDE SEQUENCE [LARGE SCALE GENOMIC DNA]</scope>
    <source>
        <strain evidence="4">DV1</strain>
        <tissue evidence="4">Whole organism</tissue>
    </source>
</reference>
<evidence type="ECO:0000313" key="5">
    <source>
        <dbReference type="Proteomes" id="UP000215902"/>
    </source>
</evidence>
<gene>
    <name evidence="4" type="ORF">BOX15_Mlig027805g1</name>
    <name evidence="3" type="ORF">BOX15_Mlig027805g3</name>
</gene>
<sequence>MEGDSTAENALDDPQSTGSLDETTAITFDSTADVTATESADSPLFSMETTAAQIGSTKTPISLSQHLDQSAIIAGVVIGLLLIALTLAGVCLARVNRRRASRDNGGRESASRKTNTSSSREPNPYTNPCFNATKEEMGERSNNTEEPAKCVTESVNSVRNKEDHWIIPMEELREDDTASNYDTTRF</sequence>
<evidence type="ECO:0000256" key="2">
    <source>
        <dbReference type="SAM" id="Phobius"/>
    </source>
</evidence>
<dbReference type="Proteomes" id="UP000215902">
    <property type="component" value="Unassembled WGS sequence"/>
</dbReference>
<evidence type="ECO:0000313" key="3">
    <source>
        <dbReference type="EMBL" id="PAA51871.1"/>
    </source>
</evidence>
<feature type="compositionally biased region" description="Polar residues" evidence="1">
    <location>
        <begin position="112"/>
        <end position="130"/>
    </location>
</feature>
<dbReference type="EMBL" id="NIVC01000244">
    <property type="protein sequence ID" value="PAA87213.1"/>
    <property type="molecule type" value="Genomic_DNA"/>
</dbReference>
<accession>A0A267GMH2</accession>
<keyword evidence="2" id="KW-1133">Transmembrane helix</keyword>
<feature type="compositionally biased region" description="Basic and acidic residues" evidence="1">
    <location>
        <begin position="133"/>
        <end position="148"/>
    </location>
</feature>
<feature type="compositionally biased region" description="Basic and acidic residues" evidence="1">
    <location>
        <begin position="101"/>
        <end position="111"/>
    </location>
</feature>
<protein>
    <submittedName>
        <fullName evidence="4">Uncharacterized protein</fullName>
    </submittedName>
</protein>
<keyword evidence="2" id="KW-0472">Membrane</keyword>
<proteinExistence type="predicted"/>
<evidence type="ECO:0000256" key="1">
    <source>
        <dbReference type="SAM" id="MobiDB-lite"/>
    </source>
</evidence>
<dbReference type="EMBL" id="NIVC01003342">
    <property type="protein sequence ID" value="PAA51871.1"/>
    <property type="molecule type" value="Genomic_DNA"/>
</dbReference>
<evidence type="ECO:0000313" key="4">
    <source>
        <dbReference type="EMBL" id="PAA87213.1"/>
    </source>
</evidence>
<comment type="caution">
    <text evidence="4">The sequence shown here is derived from an EMBL/GenBank/DDBJ whole genome shotgun (WGS) entry which is preliminary data.</text>
</comment>
<feature type="region of interest" description="Disordered" evidence="1">
    <location>
        <begin position="1"/>
        <end position="22"/>
    </location>
</feature>
<organism evidence="4 5">
    <name type="scientific">Macrostomum lignano</name>
    <dbReference type="NCBI Taxonomy" id="282301"/>
    <lineage>
        <taxon>Eukaryota</taxon>
        <taxon>Metazoa</taxon>
        <taxon>Spiralia</taxon>
        <taxon>Lophotrochozoa</taxon>
        <taxon>Platyhelminthes</taxon>
        <taxon>Rhabditophora</taxon>
        <taxon>Macrostomorpha</taxon>
        <taxon>Macrostomida</taxon>
        <taxon>Macrostomidae</taxon>
        <taxon>Macrostomum</taxon>
    </lineage>
</organism>